<reference evidence="5" key="1">
    <citation type="submission" date="2009-08" db="EMBL/GenBank/DDBJ databases">
        <title>Annotation of Salpingoeca rosetta.</title>
        <authorList>
            <consortium name="The Broad Institute Genome Sequencing Platform"/>
            <person name="Russ C."/>
            <person name="Cuomo C."/>
            <person name="Burger G."/>
            <person name="Gray M.W."/>
            <person name="Holland P.W.H."/>
            <person name="King N."/>
            <person name="Lang F.B.F."/>
            <person name="Roger A.J."/>
            <person name="Ruiz-Trillo I."/>
            <person name="Young S.K."/>
            <person name="Zeng Q."/>
            <person name="Gargeya S."/>
            <person name="Alvarado L."/>
            <person name="Berlin A."/>
            <person name="Chapman S.B."/>
            <person name="Chen Z."/>
            <person name="Freedman E."/>
            <person name="Gellesch M."/>
            <person name="Goldberg J."/>
            <person name="Griggs A."/>
            <person name="Gujja S."/>
            <person name="Heilman E."/>
            <person name="Heiman D."/>
            <person name="Howarth C."/>
            <person name="Mehta T."/>
            <person name="Neiman D."/>
            <person name="Pearson M."/>
            <person name="Roberts A."/>
            <person name="Saif S."/>
            <person name="Shea T."/>
            <person name="Shenoy N."/>
            <person name="Sisk P."/>
            <person name="Stolte C."/>
            <person name="Sykes S."/>
            <person name="White J."/>
            <person name="Yandava C."/>
            <person name="Haas B."/>
            <person name="Nusbaum C."/>
            <person name="Birren B."/>
        </authorList>
    </citation>
    <scope>NUCLEOTIDE SEQUENCE [LARGE SCALE GENOMIC DNA]</scope>
    <source>
        <strain evidence="5">ATCC 50818</strain>
    </source>
</reference>
<evidence type="ECO:0000313" key="5">
    <source>
        <dbReference type="EMBL" id="EGD75476.1"/>
    </source>
</evidence>
<proteinExistence type="predicted"/>
<dbReference type="EMBL" id="GL832972">
    <property type="protein sequence ID" value="EGD75476.1"/>
    <property type="molecule type" value="Genomic_DNA"/>
</dbReference>
<dbReference type="GO" id="GO:0016477">
    <property type="term" value="P:cell migration"/>
    <property type="evidence" value="ECO:0007669"/>
    <property type="project" value="TreeGrafter"/>
</dbReference>
<dbReference type="eggNOG" id="ENOG502S0RT">
    <property type="taxonomic scope" value="Eukaryota"/>
</dbReference>
<feature type="domain" description="SH2" evidence="4">
    <location>
        <begin position="159"/>
        <end position="237"/>
    </location>
</feature>
<evidence type="ECO:0000313" key="6">
    <source>
        <dbReference type="Proteomes" id="UP000007799"/>
    </source>
</evidence>
<sequence>MAPPPWLFGTITKDQASTLLMHDGAYPTGRFLVRRRPGSEDDYVLSLNFKNRPTHHLIKKTESGVLTVNKQDFGGFTTLEQIISKLSSDSLPPKWPVKLTDAVENKANNPEQTPADPEPAHPSADAAAPAPEQDTPVIASQPAAPATTTGSASDDAHPWMHPPMTKGEADALVKKHGMKEGTFLVRPRGAAHPNEYVLTVVYKGKSTHHLLKQADKQSTFTVNGNVMPDCMRIEQVIAGLRSTKKFWPVPLQDHVPPSSDTGGAGAERDAELRAAEDGRRREREQQRMREEEERKKREAEEAERRRREQQQEEEQARKKREEEEAARRRAEEEEERKKKEEEERRKRQEEEEERARREREEQEREEEERRRRQKIEEEERAAQEEMHGRTKSELQERARAQARAQSRRGDNPLAAASHGHNESRASESESRLEPDRGRRWENGDQFDVHVCRTNPTVPFGFGIATMWRIDGRVKCVSWVDPEGPASGALEVEDIIVAMDGEVNKRQAAHDRIQLVMGPRARPYEGHSAV</sequence>
<dbReference type="GO" id="GO:0007167">
    <property type="term" value="P:enzyme-linked receptor protein signaling pathway"/>
    <property type="evidence" value="ECO:0007669"/>
    <property type="project" value="TreeGrafter"/>
</dbReference>
<dbReference type="InterPro" id="IPR036034">
    <property type="entry name" value="PDZ_sf"/>
</dbReference>
<feature type="region of interest" description="Disordered" evidence="3">
    <location>
        <begin position="248"/>
        <end position="441"/>
    </location>
</feature>
<dbReference type="Proteomes" id="UP000007799">
    <property type="component" value="Unassembled WGS sequence"/>
</dbReference>
<dbReference type="OrthoDB" id="10047184at2759"/>
<feature type="compositionally biased region" description="Basic and acidic residues" evidence="3">
    <location>
        <begin position="419"/>
        <end position="441"/>
    </location>
</feature>
<dbReference type="GO" id="GO:0030971">
    <property type="term" value="F:receptor tyrosine kinase binding"/>
    <property type="evidence" value="ECO:0007669"/>
    <property type="project" value="TreeGrafter"/>
</dbReference>
<evidence type="ECO:0000256" key="3">
    <source>
        <dbReference type="SAM" id="MobiDB-lite"/>
    </source>
</evidence>
<protein>
    <recommendedName>
        <fullName evidence="4">SH2 domain-containing protein</fullName>
    </recommendedName>
</protein>
<evidence type="ECO:0000259" key="4">
    <source>
        <dbReference type="PROSITE" id="PS50001"/>
    </source>
</evidence>
<evidence type="ECO:0000256" key="2">
    <source>
        <dbReference type="PROSITE-ProRule" id="PRU00191"/>
    </source>
</evidence>
<dbReference type="PANTHER" id="PTHR19969">
    <property type="entry name" value="SH2-SH3 ADAPTOR PROTEIN-RELATED"/>
    <property type="match status" value="1"/>
</dbReference>
<evidence type="ECO:0000256" key="1">
    <source>
        <dbReference type="ARBA" id="ARBA00022999"/>
    </source>
</evidence>
<gene>
    <name evidence="5" type="ORF">PTSG_06550</name>
</gene>
<name>F2UG48_SALR5</name>
<dbReference type="InterPro" id="IPR036860">
    <property type="entry name" value="SH2_dom_sf"/>
</dbReference>
<dbReference type="STRING" id="946362.F2UG48"/>
<dbReference type="InterPro" id="IPR000980">
    <property type="entry name" value="SH2"/>
</dbReference>
<keyword evidence="6" id="KW-1185">Reference proteome</keyword>
<accession>F2UG48</accession>
<dbReference type="GeneID" id="16072493"/>
<feature type="domain" description="SH2" evidence="4">
    <location>
        <begin position="6"/>
        <end position="103"/>
    </location>
</feature>
<dbReference type="Pfam" id="PF00017">
    <property type="entry name" value="SH2"/>
    <property type="match status" value="2"/>
</dbReference>
<dbReference type="KEGG" id="sre:PTSG_06550"/>
<dbReference type="PANTHER" id="PTHR19969:SF5">
    <property type="entry name" value="CRK-LIKE PROTEIN"/>
    <property type="match status" value="1"/>
</dbReference>
<dbReference type="AlphaFoldDB" id="F2UG48"/>
<dbReference type="SUPFAM" id="SSF50156">
    <property type="entry name" value="PDZ domain-like"/>
    <property type="match status" value="1"/>
</dbReference>
<dbReference type="RefSeq" id="XP_004991933.1">
    <property type="nucleotide sequence ID" value="XM_004991876.1"/>
</dbReference>
<feature type="compositionally biased region" description="Basic and acidic residues" evidence="3">
    <location>
        <begin position="266"/>
        <end position="399"/>
    </location>
</feature>
<dbReference type="SMART" id="SM00252">
    <property type="entry name" value="SH2"/>
    <property type="match status" value="2"/>
</dbReference>
<dbReference type="InterPro" id="IPR051184">
    <property type="entry name" value="Tyrosine-phos_adapter"/>
</dbReference>
<feature type="compositionally biased region" description="Low complexity" evidence="3">
    <location>
        <begin position="121"/>
        <end position="153"/>
    </location>
</feature>
<dbReference type="SUPFAM" id="SSF55550">
    <property type="entry name" value="SH2 domain"/>
    <property type="match status" value="2"/>
</dbReference>
<dbReference type="InParanoid" id="F2UG48"/>
<dbReference type="CDD" id="cd00173">
    <property type="entry name" value="SH2"/>
    <property type="match status" value="2"/>
</dbReference>
<keyword evidence="1 2" id="KW-0727">SH2 domain</keyword>
<organism evidence="6">
    <name type="scientific">Salpingoeca rosetta (strain ATCC 50818 / BSB-021)</name>
    <dbReference type="NCBI Taxonomy" id="946362"/>
    <lineage>
        <taxon>Eukaryota</taxon>
        <taxon>Choanoflagellata</taxon>
        <taxon>Craspedida</taxon>
        <taxon>Salpingoecidae</taxon>
        <taxon>Salpingoeca</taxon>
    </lineage>
</organism>
<dbReference type="GO" id="GO:0005737">
    <property type="term" value="C:cytoplasm"/>
    <property type="evidence" value="ECO:0007669"/>
    <property type="project" value="TreeGrafter"/>
</dbReference>
<dbReference type="OMA" id="HCDINEL"/>
<feature type="region of interest" description="Disordered" evidence="3">
    <location>
        <begin position="107"/>
        <end position="165"/>
    </location>
</feature>
<dbReference type="PROSITE" id="PS50001">
    <property type="entry name" value="SH2"/>
    <property type="match status" value="2"/>
</dbReference>
<dbReference type="Gene3D" id="3.30.505.10">
    <property type="entry name" value="SH2 domain"/>
    <property type="match status" value="2"/>
</dbReference>
<dbReference type="GO" id="GO:0035591">
    <property type="term" value="F:signaling adaptor activity"/>
    <property type="evidence" value="ECO:0007669"/>
    <property type="project" value="TreeGrafter"/>
</dbReference>